<keyword evidence="2" id="KW-1185">Reference proteome</keyword>
<name>A0AAJ1UZT3_9MOLU</name>
<sequence length="191" mass="23036">MIEENRITIEKLSSFSRKKKISFIYKSLKFDLEKLSTYWMNHWNSFHLFTINDAIFYSLTKIPIILEKYDVIKYPDFHKYLINHLSIHIRYFFKSNYKPILKQTNISIFTGGEMDVVDPVAFQSIIHKLNKEYFLSILKKEYIKLAETEKKIFMLFLSGYSYKKVVNILNIPRRPIRKVMYILRDIANKIK</sequence>
<dbReference type="AlphaFoldDB" id="A0AAJ1UZT3"/>
<accession>A0AAJ1UZT3</accession>
<evidence type="ECO:0000313" key="2">
    <source>
        <dbReference type="Proteomes" id="UP001224428"/>
    </source>
</evidence>
<dbReference type="Proteomes" id="UP001224428">
    <property type="component" value="Unassembled WGS sequence"/>
</dbReference>
<protein>
    <submittedName>
        <fullName evidence="1">Uncharacterized protein</fullName>
    </submittedName>
</protein>
<gene>
    <name evidence="1" type="ORF">QLQ80_03085</name>
</gene>
<organism evidence="1 2">
    <name type="scientific">Mycoplasma phocimorsus</name>
    <dbReference type="NCBI Taxonomy" id="3045839"/>
    <lineage>
        <taxon>Bacteria</taxon>
        <taxon>Bacillati</taxon>
        <taxon>Mycoplasmatota</taxon>
        <taxon>Mollicutes</taxon>
        <taxon>Mycoplasmataceae</taxon>
        <taxon>Mycoplasma</taxon>
    </lineage>
</organism>
<reference evidence="1" key="1">
    <citation type="submission" date="2023-05" db="EMBL/GenBank/DDBJ databases">
        <title>Mycoplasma phocimorsus sp. nov., isolated from Scandinavian patients with seal finger or septic arthritis after contact with seals.</title>
        <authorList>
            <person name="Skafte-Holm A."/>
            <person name="Pedersen T.R."/>
            <person name="Froelund M."/>
            <person name="Stegger M."/>
            <person name="Qvortrup K."/>
            <person name="Michaels D.L."/>
            <person name="Brown D.R."/>
            <person name="Jensen J.S."/>
        </authorList>
    </citation>
    <scope>NUCLEOTIDE SEQUENCE</scope>
    <source>
        <strain evidence="1">M5725</strain>
    </source>
</reference>
<comment type="caution">
    <text evidence="1">The sequence shown here is derived from an EMBL/GenBank/DDBJ whole genome shotgun (WGS) entry which is preliminary data.</text>
</comment>
<evidence type="ECO:0000313" key="1">
    <source>
        <dbReference type="EMBL" id="MDJ1646048.1"/>
    </source>
</evidence>
<dbReference type="RefSeq" id="WP_283827422.1">
    <property type="nucleotide sequence ID" value="NZ_JASDDP010000025.1"/>
</dbReference>
<proteinExistence type="predicted"/>
<dbReference type="EMBL" id="JASDDP010000025">
    <property type="protein sequence ID" value="MDJ1646048.1"/>
    <property type="molecule type" value="Genomic_DNA"/>
</dbReference>